<keyword evidence="7" id="KW-0482">Metalloprotease</keyword>
<keyword evidence="3" id="KW-0479">Metal-binding</keyword>
<dbReference type="SUPFAM" id="SSF55486">
    <property type="entry name" value="Metalloproteases ('zincins'), catalytic domain"/>
    <property type="match status" value="1"/>
</dbReference>
<proteinExistence type="inferred from homology"/>
<dbReference type="InterPro" id="IPR024079">
    <property type="entry name" value="MetalloPept_cat_dom_sf"/>
</dbReference>
<dbReference type="RefSeq" id="XP_056494312.1">
    <property type="nucleotide sequence ID" value="XM_056625730.1"/>
</dbReference>
<dbReference type="GO" id="GO:0046872">
    <property type="term" value="F:metal ion binding"/>
    <property type="evidence" value="ECO:0007669"/>
    <property type="project" value="UniProtKB-KW"/>
</dbReference>
<organism evidence="11 12">
    <name type="scientific">Penicillium cosmopolitanum</name>
    <dbReference type="NCBI Taxonomy" id="1131564"/>
    <lineage>
        <taxon>Eukaryota</taxon>
        <taxon>Fungi</taxon>
        <taxon>Dikarya</taxon>
        <taxon>Ascomycota</taxon>
        <taxon>Pezizomycotina</taxon>
        <taxon>Eurotiomycetes</taxon>
        <taxon>Eurotiomycetidae</taxon>
        <taxon>Eurotiales</taxon>
        <taxon>Aspergillaceae</taxon>
        <taxon>Penicillium</taxon>
    </lineage>
</organism>
<evidence type="ECO:0000256" key="4">
    <source>
        <dbReference type="ARBA" id="ARBA00022729"/>
    </source>
</evidence>
<dbReference type="GO" id="GO:0008237">
    <property type="term" value="F:metallopeptidase activity"/>
    <property type="evidence" value="ECO:0007669"/>
    <property type="project" value="UniProtKB-KW"/>
</dbReference>
<dbReference type="GO" id="GO:0006508">
    <property type="term" value="P:proteolysis"/>
    <property type="evidence" value="ECO:0007669"/>
    <property type="project" value="UniProtKB-KW"/>
</dbReference>
<evidence type="ECO:0000313" key="11">
    <source>
        <dbReference type="EMBL" id="KAJ5414466.1"/>
    </source>
</evidence>
<name>A0A9X0BEP3_9EURO</name>
<feature type="region of interest" description="Disordered" evidence="9">
    <location>
        <begin position="227"/>
        <end position="252"/>
    </location>
</feature>
<gene>
    <name evidence="11" type="ORF">N7509_001093</name>
</gene>
<comment type="similarity">
    <text evidence="1">Belongs to the peptidase M43B family.</text>
</comment>
<accession>A0A9X0BEP3</accession>
<keyword evidence="2" id="KW-0645">Protease</keyword>
<keyword evidence="6" id="KW-0862">Zinc</keyword>
<dbReference type="Pfam" id="PF05572">
    <property type="entry name" value="Peptidase_M43"/>
    <property type="match status" value="1"/>
</dbReference>
<dbReference type="CDD" id="cd04275">
    <property type="entry name" value="ZnMc_pappalysin_like"/>
    <property type="match status" value="1"/>
</dbReference>
<sequence length="297" mass="32343">MVRHSFAPVKRGICGTEHPDPAFLDAVHNVRVDESNSNATDSEARGGPIEIETWFHIVSSKAEAGQVSDDMINSQLSILQSSYQDAGIRYRLAGITRHVNDAWAHDTDDIGMKTALRKGTYKTLNVYFQTNLEAAPGQSGRTTSSSSRAQSASDDLSASVLGFCTLPDPSIKSNSPRSAYVKDGCNVLAKTMPGGDLDLYNRGGTAIHEIGHWNGLLHTFQGESCDESNPGDYIDDTPQQSSPTGGCPARRDSCPDLPGEDLVHDFMDYSSDVCYESFTGGQVRRMRNMWINMRAGK</sequence>
<reference evidence="11" key="2">
    <citation type="journal article" date="2023" name="IMA Fungus">
        <title>Comparative genomic study of the Penicillium genus elucidates a diverse pangenome and 15 lateral gene transfer events.</title>
        <authorList>
            <person name="Petersen C."/>
            <person name="Sorensen T."/>
            <person name="Nielsen M.R."/>
            <person name="Sondergaard T.E."/>
            <person name="Sorensen J.L."/>
            <person name="Fitzpatrick D.A."/>
            <person name="Frisvad J.C."/>
            <person name="Nielsen K.L."/>
        </authorList>
    </citation>
    <scope>NUCLEOTIDE SEQUENCE</scope>
    <source>
        <strain evidence="11">IBT 29677</strain>
    </source>
</reference>
<dbReference type="EMBL" id="JAPZBU010000003">
    <property type="protein sequence ID" value="KAJ5414466.1"/>
    <property type="molecule type" value="Genomic_DNA"/>
</dbReference>
<comment type="caution">
    <text evidence="11">The sequence shown here is derived from an EMBL/GenBank/DDBJ whole genome shotgun (WGS) entry which is preliminary data.</text>
</comment>
<protein>
    <recommendedName>
        <fullName evidence="10">Peptidase M43 pregnancy-associated plasma-A domain-containing protein</fullName>
    </recommendedName>
</protein>
<evidence type="ECO:0000259" key="10">
    <source>
        <dbReference type="Pfam" id="PF05572"/>
    </source>
</evidence>
<evidence type="ECO:0000256" key="1">
    <source>
        <dbReference type="ARBA" id="ARBA00008721"/>
    </source>
</evidence>
<keyword evidence="5" id="KW-0378">Hydrolase</keyword>
<evidence type="ECO:0000256" key="8">
    <source>
        <dbReference type="ARBA" id="ARBA00023157"/>
    </source>
</evidence>
<feature type="domain" description="Peptidase M43 pregnancy-associated plasma-A" evidence="10">
    <location>
        <begin position="203"/>
        <end position="289"/>
    </location>
</feature>
<keyword evidence="12" id="KW-1185">Reference proteome</keyword>
<reference evidence="11" key="1">
    <citation type="submission" date="2022-12" db="EMBL/GenBank/DDBJ databases">
        <authorList>
            <person name="Petersen C."/>
        </authorList>
    </citation>
    <scope>NUCLEOTIDE SEQUENCE</scope>
    <source>
        <strain evidence="11">IBT 29677</strain>
    </source>
</reference>
<dbReference type="GeneID" id="81364710"/>
<evidence type="ECO:0000313" key="12">
    <source>
        <dbReference type="Proteomes" id="UP001147747"/>
    </source>
</evidence>
<evidence type="ECO:0000256" key="5">
    <source>
        <dbReference type="ARBA" id="ARBA00022801"/>
    </source>
</evidence>
<evidence type="ECO:0000256" key="9">
    <source>
        <dbReference type="SAM" id="MobiDB-lite"/>
    </source>
</evidence>
<dbReference type="PANTHER" id="PTHR47466:SF1">
    <property type="entry name" value="METALLOPROTEASE MEP1 (AFU_ORTHOLOGUE AFUA_1G07730)-RELATED"/>
    <property type="match status" value="1"/>
</dbReference>
<dbReference type="Proteomes" id="UP001147747">
    <property type="component" value="Unassembled WGS sequence"/>
</dbReference>
<evidence type="ECO:0000256" key="7">
    <source>
        <dbReference type="ARBA" id="ARBA00023049"/>
    </source>
</evidence>
<keyword evidence="8" id="KW-1015">Disulfide bond</keyword>
<evidence type="ECO:0000256" key="6">
    <source>
        <dbReference type="ARBA" id="ARBA00022833"/>
    </source>
</evidence>
<dbReference type="InterPro" id="IPR008754">
    <property type="entry name" value="Peptidase_M43"/>
</dbReference>
<dbReference type="PANTHER" id="PTHR47466">
    <property type="match status" value="1"/>
</dbReference>
<dbReference type="AlphaFoldDB" id="A0A9X0BEP3"/>
<evidence type="ECO:0000256" key="2">
    <source>
        <dbReference type="ARBA" id="ARBA00022670"/>
    </source>
</evidence>
<evidence type="ECO:0000256" key="3">
    <source>
        <dbReference type="ARBA" id="ARBA00022723"/>
    </source>
</evidence>
<keyword evidence="4" id="KW-0732">Signal</keyword>
<dbReference type="OrthoDB" id="536211at2759"/>
<dbReference type="Gene3D" id="3.40.390.10">
    <property type="entry name" value="Collagenase (Catalytic Domain)"/>
    <property type="match status" value="1"/>
</dbReference>